<dbReference type="GeneID" id="26811998"/>
<dbReference type="Gene3D" id="1.10.600.10">
    <property type="entry name" value="Farnesyl Diphosphate Synthase"/>
    <property type="match status" value="1"/>
</dbReference>
<dbReference type="InterPro" id="IPR008949">
    <property type="entry name" value="Isoprenoid_synthase_dom_sf"/>
</dbReference>
<sequence>MGTTTDSNEGGHFMPITHVYDPVLDLNTSFDPDIFAFLQDSDDIVGGSGCYSNSIVLYPSQLSISWPSYLPCCRQSKHWKVAEGMTKELLDAIYKDSGRDNRVLPGELQDTSLDVRRRKEVEIIATSVKSTAYMYPNASPVRAGMLSQTMLVVFLHDNVVDSSPSRAVSLKGSTITDAIFAPYEPKAGTAQKRCEALWSFLTAIIEEDPNLGKRLVSSVLTWLSHTKGYRSIAPTVFESLRSYLDFRSEDIALEFLLAQTLFANNIHLSETEIQVFSKLMRIYVTHVSLTNDLYSFQKENEEYERTGALLINAVDVIRKEYQVSPVTAKQLARGFILDTECEFSVEFKRLILSGLLNDGQIRFAKALAECLAGEIFYSITSGRYGGGKAARVISA</sequence>
<evidence type="ECO:0000313" key="2">
    <source>
        <dbReference type="Proteomes" id="UP000037505"/>
    </source>
</evidence>
<proteinExistence type="predicted"/>
<name>A0A0L1IM96_ASPN3</name>
<dbReference type="Proteomes" id="UP000037505">
    <property type="component" value="Unassembled WGS sequence"/>
</dbReference>
<dbReference type="SUPFAM" id="SSF48576">
    <property type="entry name" value="Terpenoid synthases"/>
    <property type="match status" value="1"/>
</dbReference>
<protein>
    <recommendedName>
        <fullName evidence="3">Isoprenoid synthase domain-containing protein</fullName>
    </recommendedName>
</protein>
<accession>A0A0L1IM96</accession>
<comment type="caution">
    <text evidence="1">The sequence shown here is derived from an EMBL/GenBank/DDBJ whole genome shotgun (WGS) entry which is preliminary data.</text>
</comment>
<gene>
    <name evidence="1" type="ORF">ANOM_010194</name>
</gene>
<keyword evidence="2" id="KW-1185">Reference proteome</keyword>
<dbReference type="EMBL" id="JNOM01000556">
    <property type="protein sequence ID" value="KNG80699.1"/>
    <property type="molecule type" value="Genomic_DNA"/>
</dbReference>
<dbReference type="OrthoDB" id="3004402at2759"/>
<reference evidence="1 2" key="1">
    <citation type="submission" date="2014-06" db="EMBL/GenBank/DDBJ databases">
        <title>The Genome of the Aflatoxigenic Filamentous Fungus Aspergillus nomius.</title>
        <authorList>
            <person name="Moore M.G."/>
            <person name="Shannon B.M."/>
            <person name="Brian M.M."/>
        </authorList>
    </citation>
    <scope>NUCLEOTIDE SEQUENCE [LARGE SCALE GENOMIC DNA]</scope>
    <source>
        <strain evidence="1 2">NRRL 13137</strain>
    </source>
</reference>
<evidence type="ECO:0000313" key="1">
    <source>
        <dbReference type="EMBL" id="KNG80699.1"/>
    </source>
</evidence>
<dbReference type="AlphaFoldDB" id="A0A0L1IM96"/>
<dbReference type="Pfam" id="PF19086">
    <property type="entry name" value="Terpene_syn_C_2"/>
    <property type="match status" value="1"/>
</dbReference>
<evidence type="ECO:0008006" key="3">
    <source>
        <dbReference type="Google" id="ProtNLM"/>
    </source>
</evidence>
<dbReference type="RefSeq" id="XP_015401622.1">
    <property type="nucleotide sequence ID" value="XM_015555450.1"/>
</dbReference>
<organism evidence="1 2">
    <name type="scientific">Aspergillus nomiae NRRL (strain ATCC 15546 / NRRL 13137 / CBS 260.88 / M93)</name>
    <dbReference type="NCBI Taxonomy" id="1509407"/>
    <lineage>
        <taxon>Eukaryota</taxon>
        <taxon>Fungi</taxon>
        <taxon>Dikarya</taxon>
        <taxon>Ascomycota</taxon>
        <taxon>Pezizomycotina</taxon>
        <taxon>Eurotiomycetes</taxon>
        <taxon>Eurotiomycetidae</taxon>
        <taxon>Eurotiales</taxon>
        <taxon>Aspergillaceae</taxon>
        <taxon>Aspergillus</taxon>
        <taxon>Aspergillus subgen. Circumdati</taxon>
    </lineage>
</organism>